<evidence type="ECO:0000259" key="12">
    <source>
        <dbReference type="PROSITE" id="PS50110"/>
    </source>
</evidence>
<feature type="domain" description="Histidine kinase" evidence="11">
    <location>
        <begin position="299"/>
        <end position="517"/>
    </location>
</feature>
<dbReference type="Gene3D" id="6.10.340.10">
    <property type="match status" value="1"/>
</dbReference>
<evidence type="ECO:0000256" key="10">
    <source>
        <dbReference type="SAM" id="Phobius"/>
    </source>
</evidence>
<dbReference type="SMART" id="SM00387">
    <property type="entry name" value="HATPase_c"/>
    <property type="match status" value="1"/>
</dbReference>
<protein>
    <recommendedName>
        <fullName evidence="3">histidine kinase</fullName>
        <ecNumber evidence="3">2.7.13.3</ecNumber>
    </recommendedName>
</protein>
<feature type="domain" description="Response regulatory" evidence="12">
    <location>
        <begin position="552"/>
        <end position="669"/>
    </location>
</feature>
<reference evidence="15" key="1">
    <citation type="submission" date="2016-10" db="EMBL/GenBank/DDBJ databases">
        <authorList>
            <person name="Varghese N."/>
            <person name="Submissions S."/>
        </authorList>
    </citation>
    <scope>NUCLEOTIDE SEQUENCE [LARGE SCALE GENOMIC DNA]</scope>
    <source>
        <strain evidence="15">CGMCC 1.11014</strain>
    </source>
</reference>
<dbReference type="PROSITE" id="PS50109">
    <property type="entry name" value="HIS_KIN"/>
    <property type="match status" value="1"/>
</dbReference>
<dbReference type="EC" id="2.7.13.3" evidence="3"/>
<keyword evidence="8" id="KW-0175">Coiled coil</keyword>
<dbReference type="Proteomes" id="UP000199391">
    <property type="component" value="Unassembled WGS sequence"/>
</dbReference>
<evidence type="ECO:0000256" key="2">
    <source>
        <dbReference type="ARBA" id="ARBA00004370"/>
    </source>
</evidence>
<evidence type="ECO:0000256" key="6">
    <source>
        <dbReference type="ARBA" id="ARBA00022777"/>
    </source>
</evidence>
<dbReference type="STRING" id="1035707.SAMN05216552_1017127"/>
<dbReference type="Pfam" id="PF00512">
    <property type="entry name" value="HisKA"/>
    <property type="match status" value="1"/>
</dbReference>
<dbReference type="InterPro" id="IPR011006">
    <property type="entry name" value="CheY-like_superfamily"/>
</dbReference>
<dbReference type="Pfam" id="PF02518">
    <property type="entry name" value="HATPase_c"/>
    <property type="match status" value="1"/>
</dbReference>
<dbReference type="PANTHER" id="PTHR43047:SF72">
    <property type="entry name" value="OSMOSENSING HISTIDINE PROTEIN KINASE SLN1"/>
    <property type="match status" value="1"/>
</dbReference>
<dbReference type="InterPro" id="IPR036097">
    <property type="entry name" value="HisK_dim/P_sf"/>
</dbReference>
<feature type="coiled-coil region" evidence="8">
    <location>
        <begin position="223"/>
        <end position="292"/>
    </location>
</feature>
<dbReference type="InterPro" id="IPR004358">
    <property type="entry name" value="Sig_transdc_His_kin-like_C"/>
</dbReference>
<feature type="transmembrane region" description="Helical" evidence="10">
    <location>
        <begin position="12"/>
        <end position="33"/>
    </location>
</feature>
<dbReference type="GO" id="GO:0005886">
    <property type="term" value="C:plasma membrane"/>
    <property type="evidence" value="ECO:0007669"/>
    <property type="project" value="TreeGrafter"/>
</dbReference>
<evidence type="ECO:0000256" key="7">
    <source>
        <dbReference type="PROSITE-ProRule" id="PRU00169"/>
    </source>
</evidence>
<evidence type="ECO:0000256" key="3">
    <source>
        <dbReference type="ARBA" id="ARBA00012438"/>
    </source>
</evidence>
<dbReference type="RefSeq" id="WP_093557053.1">
    <property type="nucleotide sequence ID" value="NZ_FPBO01000017.1"/>
</dbReference>
<feature type="modified residue" description="4-aspartylphosphate" evidence="7">
    <location>
        <position position="602"/>
    </location>
</feature>
<gene>
    <name evidence="14" type="ORF">SAMN05216552_1017127</name>
</gene>
<feature type="region of interest" description="Disordered" evidence="9">
    <location>
        <begin position="524"/>
        <end position="547"/>
    </location>
</feature>
<name>A0A1I7KL61_9BURK</name>
<dbReference type="SUPFAM" id="SSF55874">
    <property type="entry name" value="ATPase domain of HSP90 chaperone/DNA topoisomerase II/histidine kinase"/>
    <property type="match status" value="1"/>
</dbReference>
<evidence type="ECO:0000313" key="14">
    <source>
        <dbReference type="EMBL" id="SFU98179.1"/>
    </source>
</evidence>
<dbReference type="AlphaFoldDB" id="A0A1I7KL61"/>
<dbReference type="Gene3D" id="3.40.50.2300">
    <property type="match status" value="1"/>
</dbReference>
<evidence type="ECO:0000313" key="15">
    <source>
        <dbReference type="Proteomes" id="UP000199391"/>
    </source>
</evidence>
<dbReference type="CDD" id="cd00082">
    <property type="entry name" value="HisKA"/>
    <property type="match status" value="1"/>
</dbReference>
<evidence type="ECO:0000256" key="1">
    <source>
        <dbReference type="ARBA" id="ARBA00000085"/>
    </source>
</evidence>
<dbReference type="GO" id="GO:0009927">
    <property type="term" value="F:histidine phosphotransfer kinase activity"/>
    <property type="evidence" value="ECO:0007669"/>
    <property type="project" value="TreeGrafter"/>
</dbReference>
<feature type="domain" description="HAMP" evidence="13">
    <location>
        <begin position="178"/>
        <end position="231"/>
    </location>
</feature>
<dbReference type="InterPro" id="IPR003660">
    <property type="entry name" value="HAMP_dom"/>
</dbReference>
<dbReference type="GO" id="GO:0000155">
    <property type="term" value="F:phosphorelay sensor kinase activity"/>
    <property type="evidence" value="ECO:0007669"/>
    <property type="project" value="InterPro"/>
</dbReference>
<dbReference type="PANTHER" id="PTHR43047">
    <property type="entry name" value="TWO-COMPONENT HISTIDINE PROTEIN KINASE"/>
    <property type="match status" value="1"/>
</dbReference>
<evidence type="ECO:0000256" key="4">
    <source>
        <dbReference type="ARBA" id="ARBA00022553"/>
    </source>
</evidence>
<sequence length="682" mass="74567">MIKLRSLRQKLLGVVMLSTLVALLVSLATLVAYDLRAYHQSVTSDMSTQSELIGHMSSAALAFDDKRLAQETLALLRLRPKVNAGAIFNAKGKLFASYVAPGQDDHFPAQVEADSVRYADGKLTLFKRIVDNGELLGTVYLRAEYEMVGRIGDYLGIALLVMLPAMGIAYLIMRRTDFVITRPILDIRDVARDVVATGDYSRRAARTSEDEVAQLVDSFNTMLSEIETRAKDLQASNEELAREAERRAQAQDEVMRLNQGLEQRVHERTLQLEATNGELAMAMEEAKSANQAKSAFLSSMSHELRTPLNAILGFAQILTSDKLPSTIAQKKEFAGHILKSGRHLLTLINEILDLAKIESGAVALSMEPVHLGEILQECHTMTAPLAANRGIRLLFPQDCMINVEADRTRLKQIMLNLLSNAIKYNRDGGAVVVDCSMQAPDVARLSVQDTGMGLKQEQIAQLFQPFNRLGQETGAEEGTGIGLVVTKRLVELMGGVIGISSSAGVGSMFWIELRATQPLPSLLEAGAGRAPGEGGEGSEAGDAEREPARPTTLLYVEDNPANLKLVQEIISFRPEMRLLSAPDGHLGIELARAHLPDIILMDINLPGLNGIDAMRMLRADRRTADIPVIALTANAMPRDVEKGIAAGFFRYLIKPINIDEFTEAISSTMAYLADRKATKELS</sequence>
<dbReference type="CDD" id="cd06225">
    <property type="entry name" value="HAMP"/>
    <property type="match status" value="1"/>
</dbReference>
<accession>A0A1I7KL61</accession>
<proteinExistence type="predicted"/>
<comment type="catalytic activity">
    <reaction evidence="1">
        <text>ATP + protein L-histidine = ADP + protein N-phospho-L-histidine.</text>
        <dbReference type="EC" id="2.7.13.3"/>
    </reaction>
</comment>
<dbReference type="SMART" id="SM00304">
    <property type="entry name" value="HAMP"/>
    <property type="match status" value="1"/>
</dbReference>
<evidence type="ECO:0000256" key="9">
    <source>
        <dbReference type="SAM" id="MobiDB-lite"/>
    </source>
</evidence>
<feature type="compositionally biased region" description="Gly residues" evidence="9">
    <location>
        <begin position="529"/>
        <end position="538"/>
    </location>
</feature>
<dbReference type="InterPro" id="IPR003661">
    <property type="entry name" value="HisK_dim/P_dom"/>
</dbReference>
<evidence type="ECO:0000259" key="13">
    <source>
        <dbReference type="PROSITE" id="PS50885"/>
    </source>
</evidence>
<comment type="subcellular location">
    <subcellularLocation>
        <location evidence="2">Membrane</location>
    </subcellularLocation>
</comment>
<evidence type="ECO:0000256" key="8">
    <source>
        <dbReference type="SAM" id="Coils"/>
    </source>
</evidence>
<keyword evidence="10" id="KW-1133">Transmembrane helix</keyword>
<feature type="transmembrane region" description="Helical" evidence="10">
    <location>
        <begin position="154"/>
        <end position="173"/>
    </location>
</feature>
<dbReference type="InterPro" id="IPR033417">
    <property type="entry name" value="CHASE8"/>
</dbReference>
<dbReference type="PROSITE" id="PS50110">
    <property type="entry name" value="RESPONSE_REGULATORY"/>
    <property type="match status" value="1"/>
</dbReference>
<organism evidence="14 15">
    <name type="scientific">Pseudoduganella namucuonensis</name>
    <dbReference type="NCBI Taxonomy" id="1035707"/>
    <lineage>
        <taxon>Bacteria</taxon>
        <taxon>Pseudomonadati</taxon>
        <taxon>Pseudomonadota</taxon>
        <taxon>Betaproteobacteria</taxon>
        <taxon>Burkholderiales</taxon>
        <taxon>Oxalobacteraceae</taxon>
        <taxon>Telluria group</taxon>
        <taxon>Pseudoduganella</taxon>
    </lineage>
</organism>
<dbReference type="InterPro" id="IPR003594">
    <property type="entry name" value="HATPase_dom"/>
</dbReference>
<dbReference type="Gene3D" id="3.30.565.10">
    <property type="entry name" value="Histidine kinase-like ATPase, C-terminal domain"/>
    <property type="match status" value="1"/>
</dbReference>
<dbReference type="Gene3D" id="1.10.287.130">
    <property type="match status" value="1"/>
</dbReference>
<keyword evidence="15" id="KW-1185">Reference proteome</keyword>
<dbReference type="SUPFAM" id="SSF52172">
    <property type="entry name" value="CheY-like"/>
    <property type="match status" value="1"/>
</dbReference>
<dbReference type="SUPFAM" id="SSF158472">
    <property type="entry name" value="HAMP domain-like"/>
    <property type="match status" value="1"/>
</dbReference>
<dbReference type="PROSITE" id="PS50885">
    <property type="entry name" value="HAMP"/>
    <property type="match status" value="1"/>
</dbReference>
<keyword evidence="6 14" id="KW-0418">Kinase</keyword>
<dbReference type="Pfam" id="PF17152">
    <property type="entry name" value="CHASE8"/>
    <property type="match status" value="1"/>
</dbReference>
<dbReference type="Pfam" id="PF00672">
    <property type="entry name" value="HAMP"/>
    <property type="match status" value="1"/>
</dbReference>
<keyword evidence="10" id="KW-0812">Transmembrane</keyword>
<dbReference type="OrthoDB" id="5519028at2"/>
<dbReference type="Pfam" id="PF00072">
    <property type="entry name" value="Response_reg"/>
    <property type="match status" value="1"/>
</dbReference>
<keyword evidence="5" id="KW-0808">Transferase</keyword>
<dbReference type="SMART" id="SM00388">
    <property type="entry name" value="HisKA"/>
    <property type="match status" value="1"/>
</dbReference>
<dbReference type="PRINTS" id="PR00344">
    <property type="entry name" value="BCTRLSENSOR"/>
</dbReference>
<dbReference type="InterPro" id="IPR001789">
    <property type="entry name" value="Sig_transdc_resp-reg_receiver"/>
</dbReference>
<evidence type="ECO:0000259" key="11">
    <source>
        <dbReference type="PROSITE" id="PS50109"/>
    </source>
</evidence>
<dbReference type="SMART" id="SM00448">
    <property type="entry name" value="REC"/>
    <property type="match status" value="1"/>
</dbReference>
<dbReference type="EMBL" id="FPBO01000017">
    <property type="protein sequence ID" value="SFU98179.1"/>
    <property type="molecule type" value="Genomic_DNA"/>
</dbReference>
<keyword evidence="10" id="KW-0472">Membrane</keyword>
<dbReference type="SUPFAM" id="SSF47384">
    <property type="entry name" value="Homodimeric domain of signal transducing histidine kinase"/>
    <property type="match status" value="1"/>
</dbReference>
<evidence type="ECO:0000256" key="5">
    <source>
        <dbReference type="ARBA" id="ARBA00022679"/>
    </source>
</evidence>
<dbReference type="InterPro" id="IPR005467">
    <property type="entry name" value="His_kinase_dom"/>
</dbReference>
<dbReference type="InterPro" id="IPR036890">
    <property type="entry name" value="HATPase_C_sf"/>
</dbReference>
<keyword evidence="4 7" id="KW-0597">Phosphoprotein</keyword>